<sequence length="138" mass="15926">MIAFRQCQIVKRVTSFFNRKNSSLVIWLRSSTFLLRREVTICRGRSSSVPSRIQMKHTNVLAPEKLILSKSVLNPQFQINNLLCPPPRQSLHHNLKTIGPRNHLTRRKSRSGVTLPTSRSWIQIKLCWLCLVYSEGSS</sequence>
<dbReference type="EMBL" id="JH598029">
    <property type="status" value="NOT_ANNOTATED_CDS"/>
    <property type="molecule type" value="Genomic_DNA"/>
</dbReference>
<proteinExistence type="predicted"/>
<reference evidence="2" key="1">
    <citation type="journal article" date="2010" name="Science">
        <title>Signatures of adaptation to obligate biotrophy in the Hyaloperonospora arabidopsidis genome.</title>
        <authorList>
            <person name="Baxter L."/>
            <person name="Tripathy S."/>
            <person name="Ishaque N."/>
            <person name="Boot N."/>
            <person name="Cabral A."/>
            <person name="Kemen E."/>
            <person name="Thines M."/>
            <person name="Ah-Fong A."/>
            <person name="Anderson R."/>
            <person name="Badejoko W."/>
            <person name="Bittner-Eddy P."/>
            <person name="Boore J.L."/>
            <person name="Chibucos M.C."/>
            <person name="Coates M."/>
            <person name="Dehal P."/>
            <person name="Delehaunty K."/>
            <person name="Dong S."/>
            <person name="Downton P."/>
            <person name="Dumas B."/>
            <person name="Fabro G."/>
            <person name="Fronick C."/>
            <person name="Fuerstenberg S.I."/>
            <person name="Fulton L."/>
            <person name="Gaulin E."/>
            <person name="Govers F."/>
            <person name="Hughes L."/>
            <person name="Humphray S."/>
            <person name="Jiang R.H."/>
            <person name="Judelson H."/>
            <person name="Kamoun S."/>
            <person name="Kyung K."/>
            <person name="Meijer H."/>
            <person name="Minx P."/>
            <person name="Morris P."/>
            <person name="Nelson J."/>
            <person name="Phuntumart V."/>
            <person name="Qutob D."/>
            <person name="Rehmany A."/>
            <person name="Rougon-Cardoso A."/>
            <person name="Ryden P."/>
            <person name="Torto-Alalibo T."/>
            <person name="Studholme D."/>
            <person name="Wang Y."/>
            <person name="Win J."/>
            <person name="Wood J."/>
            <person name="Clifton S.W."/>
            <person name="Rogers J."/>
            <person name="Van den Ackerveken G."/>
            <person name="Jones J.D."/>
            <person name="McDowell J.M."/>
            <person name="Beynon J."/>
            <person name="Tyler B.M."/>
        </authorList>
    </citation>
    <scope>NUCLEOTIDE SEQUENCE [LARGE SCALE GENOMIC DNA]</scope>
    <source>
        <strain evidence="2">Emoy2</strain>
    </source>
</reference>
<organism evidence="1 2">
    <name type="scientific">Hyaloperonospora arabidopsidis (strain Emoy2)</name>
    <name type="common">Downy mildew agent</name>
    <name type="synonym">Peronospora arabidopsidis</name>
    <dbReference type="NCBI Taxonomy" id="559515"/>
    <lineage>
        <taxon>Eukaryota</taxon>
        <taxon>Sar</taxon>
        <taxon>Stramenopiles</taxon>
        <taxon>Oomycota</taxon>
        <taxon>Peronosporomycetes</taxon>
        <taxon>Peronosporales</taxon>
        <taxon>Peronosporaceae</taxon>
        <taxon>Hyaloperonospora</taxon>
    </lineage>
</organism>
<reference evidence="1" key="2">
    <citation type="submission" date="2015-06" db="UniProtKB">
        <authorList>
            <consortium name="EnsemblProtists"/>
        </authorList>
    </citation>
    <scope>IDENTIFICATION</scope>
    <source>
        <strain evidence="1">Emoy2</strain>
    </source>
</reference>
<dbReference type="EnsemblProtists" id="HpaT811326">
    <property type="protein sequence ID" value="HpaP811326"/>
    <property type="gene ID" value="HpaG811326"/>
</dbReference>
<dbReference type="InParanoid" id="M4BXP5"/>
<evidence type="ECO:0000313" key="2">
    <source>
        <dbReference type="Proteomes" id="UP000011713"/>
    </source>
</evidence>
<evidence type="ECO:0000313" key="1">
    <source>
        <dbReference type="EnsemblProtists" id="HpaP811326"/>
    </source>
</evidence>
<keyword evidence="2" id="KW-1185">Reference proteome</keyword>
<dbReference type="Proteomes" id="UP000011713">
    <property type="component" value="Unassembled WGS sequence"/>
</dbReference>
<dbReference type="VEuPathDB" id="FungiDB:HpaG811326"/>
<protein>
    <submittedName>
        <fullName evidence="1">Uncharacterized protein</fullName>
    </submittedName>
</protein>
<dbReference type="AlphaFoldDB" id="M4BXP5"/>
<dbReference type="HOGENOM" id="CLU_1859097_0_0_1"/>
<name>M4BXP5_HYAAE</name>
<accession>M4BXP5</accession>